<dbReference type="GO" id="GO:0003677">
    <property type="term" value="F:DNA binding"/>
    <property type="evidence" value="ECO:0007669"/>
    <property type="project" value="InterPro"/>
</dbReference>
<dbReference type="InterPro" id="IPR048188">
    <property type="entry name" value="YmfL-like"/>
</dbReference>
<gene>
    <name evidence="1" type="ORF">GFB47_14520</name>
</gene>
<dbReference type="Pfam" id="PF06892">
    <property type="entry name" value="Phage_CP76"/>
    <property type="match status" value="1"/>
</dbReference>
<dbReference type="Proteomes" id="UP000348942">
    <property type="component" value="Chromosome 2"/>
</dbReference>
<proteinExistence type="predicted"/>
<dbReference type="NCBIfam" id="NF041471">
    <property type="entry name" value="phage_reg_YmfL"/>
    <property type="match status" value="1"/>
</dbReference>
<reference evidence="1 2" key="1">
    <citation type="submission" date="2019-10" db="EMBL/GenBank/DDBJ databases">
        <title>Vibrio sp. nov., isolated from Coralline algae surface.</title>
        <authorList>
            <person name="Geng Y."/>
            <person name="Zhang X."/>
        </authorList>
    </citation>
    <scope>NUCLEOTIDE SEQUENCE [LARGE SCALE GENOMIC DNA]</scope>
    <source>
        <strain evidence="1 2">SM1977</strain>
    </source>
</reference>
<organism evidence="1 2">
    <name type="scientific">Vibrio algicola</name>
    <dbReference type="NCBI Taxonomy" id="2662262"/>
    <lineage>
        <taxon>Bacteria</taxon>
        <taxon>Pseudomonadati</taxon>
        <taxon>Pseudomonadota</taxon>
        <taxon>Gammaproteobacteria</taxon>
        <taxon>Vibrionales</taxon>
        <taxon>Vibrionaceae</taxon>
        <taxon>Vibrio</taxon>
    </lineage>
</organism>
<dbReference type="AlphaFoldDB" id="A0A5Q0TKG0"/>
<dbReference type="EMBL" id="CP045700">
    <property type="protein sequence ID" value="QGA66936.1"/>
    <property type="molecule type" value="Genomic_DNA"/>
</dbReference>
<name>A0A5Q0TKG0_9VIBR</name>
<dbReference type="InterPro" id="IPR009679">
    <property type="entry name" value="Phage_186_CII-like"/>
</dbReference>
<sequence length="149" mass="16720">MINRTVHHLGRGGAIGEQMDGAALLGMNINKFQNHLRQVKGMNFFQFDDLVTLTVTSQTPYIAQYLAERINHVVVPMPEVSELDSVDMFDCHLQLNAVKGMLDKAIEEAKADGVFDAAERKAITELKQKYQATFEAFMLKLDALYAEDV</sequence>
<evidence type="ECO:0000313" key="2">
    <source>
        <dbReference type="Proteomes" id="UP000348942"/>
    </source>
</evidence>
<accession>A0A5Q0TKG0</accession>
<keyword evidence="2" id="KW-1185">Reference proteome</keyword>
<evidence type="ECO:0000313" key="1">
    <source>
        <dbReference type="EMBL" id="QGA66936.1"/>
    </source>
</evidence>
<protein>
    <submittedName>
        <fullName evidence="1">Uncharacterized protein</fullName>
    </submittedName>
</protein>